<reference evidence="10 11" key="1">
    <citation type="submission" date="2020-01" db="EMBL/GenBank/DDBJ databases">
        <title>Genome analysis of Anaerocolumna sp. CBA3638.</title>
        <authorList>
            <person name="Kim J."/>
            <person name="Roh S.W."/>
        </authorList>
    </citation>
    <scope>NUCLEOTIDE SEQUENCE [LARGE SCALE GENOMIC DNA]</scope>
    <source>
        <strain evidence="10 11">CBA3638</strain>
    </source>
</reference>
<dbReference type="InterPro" id="IPR010627">
    <property type="entry name" value="Prepilin_pept_A24_N"/>
</dbReference>
<feature type="transmembrane region" description="Helical" evidence="7">
    <location>
        <begin position="6"/>
        <end position="28"/>
    </location>
</feature>
<comment type="subcellular location">
    <subcellularLocation>
        <location evidence="1">Cell membrane</location>
        <topology evidence="1">Multi-pass membrane protein</topology>
    </subcellularLocation>
</comment>
<feature type="transmembrane region" description="Helical" evidence="7">
    <location>
        <begin position="200"/>
        <end position="222"/>
    </location>
</feature>
<dbReference type="Gene3D" id="1.20.120.1220">
    <property type="match status" value="1"/>
</dbReference>
<gene>
    <name evidence="10" type="ORF">Ana3638_15135</name>
</gene>
<keyword evidence="5 7" id="KW-1133">Transmembrane helix</keyword>
<dbReference type="PANTHER" id="PTHR30487:SF0">
    <property type="entry name" value="PREPILIN LEADER PEPTIDASE_N-METHYLTRANSFERASE-RELATED"/>
    <property type="match status" value="1"/>
</dbReference>
<dbReference type="AlphaFoldDB" id="A0A6P1TQZ0"/>
<dbReference type="KEGG" id="anr:Ana3638_15135"/>
<feature type="transmembrane region" description="Helical" evidence="7">
    <location>
        <begin position="107"/>
        <end position="129"/>
    </location>
</feature>
<dbReference type="InterPro" id="IPR050882">
    <property type="entry name" value="Prepilin_peptidase/N-MTase"/>
</dbReference>
<dbReference type="InterPro" id="IPR000045">
    <property type="entry name" value="Prepilin_IV_endopep_pep"/>
</dbReference>
<dbReference type="Proteomes" id="UP000464314">
    <property type="component" value="Chromosome"/>
</dbReference>
<dbReference type="GO" id="GO:0005886">
    <property type="term" value="C:plasma membrane"/>
    <property type="evidence" value="ECO:0007669"/>
    <property type="project" value="UniProtKB-SubCell"/>
</dbReference>
<evidence type="ECO:0000256" key="1">
    <source>
        <dbReference type="ARBA" id="ARBA00004651"/>
    </source>
</evidence>
<name>A0A6P1TQZ0_9FIRM</name>
<dbReference type="RefSeq" id="WP_161838780.1">
    <property type="nucleotide sequence ID" value="NZ_CP048000.1"/>
</dbReference>
<keyword evidence="11" id="KW-1185">Reference proteome</keyword>
<dbReference type="GO" id="GO:0006465">
    <property type="term" value="P:signal peptide processing"/>
    <property type="evidence" value="ECO:0007669"/>
    <property type="project" value="TreeGrafter"/>
</dbReference>
<keyword evidence="3" id="KW-1003">Cell membrane</keyword>
<feature type="transmembrane region" description="Helical" evidence="7">
    <location>
        <begin position="161"/>
        <end position="180"/>
    </location>
</feature>
<sequence length="263" mass="29965">MTTCDYILIYFLIFLSGIFFGSLMNLCICRIPNQEKIIKRSVCSHCGYQLRWFELIPLLSYIMLKGRCRKCSEKINIQYPIVEFANGLLYVFIFAVRNFPIGSVNLIQYNITTVLFCLAASAFLVLSIIDFRVYEIPVSINYFLAAIGFVRIILDSRNWSKYLIGFFTVSVFLYIIYFVTKGNAIGGGDIKLMAAGGLLLGWKNIWLAFLLGCILGSVIHLLRMKITNAGRVLALGPYLSMGMFIAMLYGDKIWDWYLGVFLI</sequence>
<dbReference type="Pfam" id="PF01478">
    <property type="entry name" value="Peptidase_A24"/>
    <property type="match status" value="1"/>
</dbReference>
<keyword evidence="6 7" id="KW-0472">Membrane</keyword>
<dbReference type="EMBL" id="CP048000">
    <property type="protein sequence ID" value="QHQ61955.1"/>
    <property type="molecule type" value="Genomic_DNA"/>
</dbReference>
<proteinExistence type="inferred from homology"/>
<evidence type="ECO:0000256" key="2">
    <source>
        <dbReference type="ARBA" id="ARBA00005801"/>
    </source>
</evidence>
<feature type="domain" description="Prepilin type IV endopeptidase peptidase" evidence="8">
    <location>
        <begin position="118"/>
        <end position="219"/>
    </location>
</feature>
<evidence type="ECO:0000313" key="10">
    <source>
        <dbReference type="EMBL" id="QHQ61955.1"/>
    </source>
</evidence>
<dbReference type="GO" id="GO:0004190">
    <property type="term" value="F:aspartic-type endopeptidase activity"/>
    <property type="evidence" value="ECO:0007669"/>
    <property type="project" value="InterPro"/>
</dbReference>
<evidence type="ECO:0000256" key="4">
    <source>
        <dbReference type="ARBA" id="ARBA00022692"/>
    </source>
</evidence>
<feature type="transmembrane region" description="Helical" evidence="7">
    <location>
        <begin position="76"/>
        <end position="95"/>
    </location>
</feature>
<dbReference type="Pfam" id="PF06750">
    <property type="entry name" value="A24_N_bact"/>
    <property type="match status" value="1"/>
</dbReference>
<accession>A0A6P1TQZ0</accession>
<organism evidence="10 11">
    <name type="scientific">Anaerocolumna sedimenticola</name>
    <dbReference type="NCBI Taxonomy" id="2696063"/>
    <lineage>
        <taxon>Bacteria</taxon>
        <taxon>Bacillati</taxon>
        <taxon>Bacillota</taxon>
        <taxon>Clostridia</taxon>
        <taxon>Lachnospirales</taxon>
        <taxon>Lachnospiraceae</taxon>
        <taxon>Anaerocolumna</taxon>
    </lineage>
</organism>
<feature type="transmembrane region" description="Helical" evidence="7">
    <location>
        <begin position="229"/>
        <end position="249"/>
    </location>
</feature>
<feature type="domain" description="Prepilin peptidase A24 N-terminal" evidence="9">
    <location>
        <begin position="16"/>
        <end position="94"/>
    </location>
</feature>
<evidence type="ECO:0000259" key="9">
    <source>
        <dbReference type="Pfam" id="PF06750"/>
    </source>
</evidence>
<evidence type="ECO:0000259" key="8">
    <source>
        <dbReference type="Pfam" id="PF01478"/>
    </source>
</evidence>
<evidence type="ECO:0000256" key="3">
    <source>
        <dbReference type="ARBA" id="ARBA00022475"/>
    </source>
</evidence>
<keyword evidence="4 7" id="KW-0812">Transmembrane</keyword>
<dbReference type="PANTHER" id="PTHR30487">
    <property type="entry name" value="TYPE 4 PREPILIN-LIKE PROTEINS LEADER PEPTIDE-PROCESSING ENZYME"/>
    <property type="match status" value="1"/>
</dbReference>
<evidence type="ECO:0000256" key="6">
    <source>
        <dbReference type="ARBA" id="ARBA00023136"/>
    </source>
</evidence>
<evidence type="ECO:0000256" key="5">
    <source>
        <dbReference type="ARBA" id="ARBA00022989"/>
    </source>
</evidence>
<evidence type="ECO:0000313" key="11">
    <source>
        <dbReference type="Proteomes" id="UP000464314"/>
    </source>
</evidence>
<evidence type="ECO:0000256" key="7">
    <source>
        <dbReference type="SAM" id="Phobius"/>
    </source>
</evidence>
<protein>
    <submittedName>
        <fullName evidence="10">Prepilin peptidase</fullName>
    </submittedName>
</protein>
<comment type="similarity">
    <text evidence="2">Belongs to the peptidase A24 family.</text>
</comment>